<dbReference type="GO" id="GO:0006897">
    <property type="term" value="P:endocytosis"/>
    <property type="evidence" value="ECO:0007669"/>
    <property type="project" value="TreeGrafter"/>
</dbReference>
<feature type="transmembrane region" description="Helical" evidence="8">
    <location>
        <begin position="906"/>
        <end position="927"/>
    </location>
</feature>
<evidence type="ECO:0000259" key="9">
    <source>
        <dbReference type="PROSITE" id="PS50156"/>
    </source>
</evidence>
<comment type="similarity">
    <text evidence="2">Belongs to the patched family.</text>
</comment>
<dbReference type="GO" id="GO:0018996">
    <property type="term" value="P:molting cycle, collagen and cuticulin-based cuticle"/>
    <property type="evidence" value="ECO:0007669"/>
    <property type="project" value="TreeGrafter"/>
</dbReference>
<dbReference type="GO" id="GO:0005886">
    <property type="term" value="C:plasma membrane"/>
    <property type="evidence" value="ECO:0007669"/>
    <property type="project" value="UniProtKB-SubCell"/>
</dbReference>
<feature type="transmembrane region" description="Helical" evidence="8">
    <location>
        <begin position="573"/>
        <end position="595"/>
    </location>
</feature>
<evidence type="ECO:0000256" key="5">
    <source>
        <dbReference type="ARBA" id="ARBA00022989"/>
    </source>
</evidence>
<evidence type="ECO:0000313" key="11">
    <source>
        <dbReference type="WBParaSite" id="mrna-Wban_02853"/>
    </source>
</evidence>
<feature type="transmembrane region" description="Helical" evidence="8">
    <location>
        <begin position="496"/>
        <end position="524"/>
    </location>
</feature>
<keyword evidence="3" id="KW-1003">Cell membrane</keyword>
<reference evidence="10" key="2">
    <citation type="journal article" date="2016" name="Mol. Ecol.">
        <title>Population genomics of the filarial nematode parasite Wuchereria bancrofti from mosquitoes.</title>
        <authorList>
            <person name="Small S.T."/>
            <person name="Reimer L.J."/>
            <person name="Tisch D.J."/>
            <person name="King C.L."/>
            <person name="Christensen B.M."/>
            <person name="Siba P.M."/>
            <person name="Kazura J.W."/>
            <person name="Serre D."/>
            <person name="Zimmerman P.A."/>
        </authorList>
    </citation>
    <scope>NUCLEOTIDE SEQUENCE</scope>
    <source>
        <strain evidence="10">pt0022</strain>
    </source>
</reference>
<evidence type="ECO:0000313" key="10">
    <source>
        <dbReference type="Proteomes" id="UP000093561"/>
    </source>
</evidence>
<dbReference type="SUPFAM" id="SSF82866">
    <property type="entry name" value="Multidrug efflux transporter AcrB transmembrane domain"/>
    <property type="match status" value="2"/>
</dbReference>
<feature type="transmembrane region" description="Helical" evidence="8">
    <location>
        <begin position="364"/>
        <end position="389"/>
    </location>
</feature>
<protein>
    <recommendedName>
        <fullName evidence="9">SSD domain-containing protein</fullName>
    </recommendedName>
</protein>
<dbReference type="Proteomes" id="UP000093561">
    <property type="component" value="Unassembled WGS sequence"/>
</dbReference>
<feature type="domain" description="SSD" evidence="9">
    <location>
        <begin position="393"/>
        <end position="524"/>
    </location>
</feature>
<dbReference type="InterPro" id="IPR000731">
    <property type="entry name" value="SSD"/>
</dbReference>
<reference evidence="10" key="1">
    <citation type="submission" date="2015-03" db="EMBL/GenBank/DDBJ databases">
        <title>Wuchereria bancrofti Genome Sequencing Papua New Guinea Strain.</title>
        <authorList>
            <person name="Small S.T."/>
            <person name="Serre D."/>
            <person name="Zimmerman P.A."/>
        </authorList>
    </citation>
    <scope>NUCLEOTIDE SEQUENCE [LARGE SCALE GENOMIC DNA]</scope>
    <source>
        <strain evidence="10">pt0022</strain>
    </source>
</reference>
<feature type="transmembrane region" description="Helical" evidence="8">
    <location>
        <begin position="823"/>
        <end position="844"/>
    </location>
</feature>
<feature type="transmembrane region" description="Helical" evidence="8">
    <location>
        <begin position="101"/>
        <end position="124"/>
    </location>
</feature>
<dbReference type="FunFam" id="1.20.1640.10:FF:000013">
    <property type="entry name" value="PaTched Related family"/>
    <property type="match status" value="1"/>
</dbReference>
<accession>A0AAF5PMK6</accession>
<feature type="transmembrane region" description="Helical" evidence="8">
    <location>
        <begin position="939"/>
        <end position="961"/>
    </location>
</feature>
<dbReference type="AlphaFoldDB" id="A0AAF5PMK6"/>
<feature type="transmembrane region" description="Helical" evidence="8">
    <location>
        <begin position="797"/>
        <end position="817"/>
    </location>
</feature>
<reference evidence="11" key="3">
    <citation type="submission" date="2024-02" db="UniProtKB">
        <authorList>
            <consortium name="WormBaseParasite"/>
        </authorList>
    </citation>
    <scope>IDENTIFICATION</scope>
    <source>
        <strain evidence="11">pt0022</strain>
    </source>
</reference>
<keyword evidence="6 8" id="KW-0472">Membrane</keyword>
<dbReference type="WBParaSite" id="mrna-Wban_02853">
    <property type="protein sequence ID" value="mrna-Wban_02853"/>
    <property type="gene ID" value="Wban_02853"/>
</dbReference>
<keyword evidence="7" id="KW-0325">Glycoprotein</keyword>
<dbReference type="GO" id="GO:0030659">
    <property type="term" value="C:cytoplasmic vesicle membrane"/>
    <property type="evidence" value="ECO:0007669"/>
    <property type="project" value="TreeGrafter"/>
</dbReference>
<evidence type="ECO:0000256" key="2">
    <source>
        <dbReference type="ARBA" id="ARBA00005585"/>
    </source>
</evidence>
<dbReference type="Pfam" id="PF02460">
    <property type="entry name" value="Patched"/>
    <property type="match status" value="1"/>
</dbReference>
<comment type="subcellular location">
    <subcellularLocation>
        <location evidence="1">Cell membrane</location>
        <topology evidence="1">Multi-pass membrane protein</topology>
    </subcellularLocation>
</comment>
<proteinExistence type="inferred from homology"/>
<evidence type="ECO:0000256" key="7">
    <source>
        <dbReference type="ARBA" id="ARBA00023180"/>
    </source>
</evidence>
<dbReference type="PANTHER" id="PTHR10796:SF90">
    <property type="entry name" value="SSD DOMAIN-CONTAINING PROTEIN"/>
    <property type="match status" value="1"/>
</dbReference>
<sequence length="1003" mass="115026">MSLEKPEETANGALLTTDEHLDEAKMEKNNDMLKNNTIDNDMKRSDNLQHRNDQSVLAFNKLQITNHGCTGDSRRRKLLFLWKYLTLRGLFRLLGENVGSYPIVYILLSLLISTSSFGIFKIVLRDRIRDGYTPTNAPSRYEMDVLREFWNSSGDPMVTVVLLTAKDNGSMLRDDYLIEIERLTNYLMTNHSVLYDNQPIIYENFCSPYCRMNIALKLFKQGVDVERMHLERGEALSYDTSLTYPIAKIDGFNIHLERNFFGITLKEIPKKDMFVGQNITVDKLPINVSYAQLVSNLQFVKVVLALYRADRSSPEMERKLSLWELSVFEFAREHYKNCLIDMEVIGTEILNQEMIKDGQKLAPFFAAGFGFMMFFVTVTVLASAIFYNAMDWGKVLVAFGSILCPILSITSSYGIISLFGIRTNSLMLVMPFLIMGIGVDDAFLMIHPWQRLALHTSSVSVRIGLVFEEVGPSITITSLTNFISFSIGALTPTPEIRLFCVSTAIAMGLDYLYELILFGPILALASHCEKRNKKYKISSYSQKPLLYGWRLQIDTFMKWILRMYCRVLEHRCFTVFLSIAVIIYWYFSIIGALNIKTRLDTVKILPRDSPIQRPNRILNDIIWDEYHPVTVLVNNPLDIRKREPMQRFWQLVNDFESLPLCRGNISTLLWLRDYEHYYKHGDPISSLWSFFNFKDIKSDSEISHSETGLDFDKLESFLESPFYAHWNACMIVANTKEGFRVNRFWFVVAYKNTSTWEVRIELMEKWRKIANNYKDLNVTVWEANGMFVDQMLSLKTVAMQTGTLTLICMAVVCALFIPNPCSIITASIAIASISLGVFGFLSWWHFDLDPVTTVAVLMSIGLSVDFTAHVSYHYQLTNRREIRNRKIVKIPIKGPHEKLQHTLESVGWPMIQAGASTVMCVLPLIFLQSYSPMVFFKTIILVVSWSLLHGLIILPAVLGALPDCLTNANCYRTFLSTSSQKSCRYVGPHELDQIDGQEMESSD</sequence>
<dbReference type="PANTHER" id="PTHR10796">
    <property type="entry name" value="PATCHED-RELATED"/>
    <property type="match status" value="1"/>
</dbReference>
<dbReference type="InterPro" id="IPR003392">
    <property type="entry name" value="PTHD_SSD"/>
</dbReference>
<keyword evidence="5 8" id="KW-1133">Transmembrane helix</keyword>
<dbReference type="Gene3D" id="1.20.1640.10">
    <property type="entry name" value="Multidrug efflux transporter AcrB transmembrane domain"/>
    <property type="match status" value="2"/>
</dbReference>
<keyword evidence="4 8" id="KW-0812">Transmembrane</keyword>
<evidence type="ECO:0000256" key="6">
    <source>
        <dbReference type="ARBA" id="ARBA00023136"/>
    </source>
</evidence>
<organism evidence="10 11">
    <name type="scientific">Wuchereria bancrofti</name>
    <dbReference type="NCBI Taxonomy" id="6293"/>
    <lineage>
        <taxon>Eukaryota</taxon>
        <taxon>Metazoa</taxon>
        <taxon>Ecdysozoa</taxon>
        <taxon>Nematoda</taxon>
        <taxon>Chromadorea</taxon>
        <taxon>Rhabditida</taxon>
        <taxon>Spirurina</taxon>
        <taxon>Spiruromorpha</taxon>
        <taxon>Filarioidea</taxon>
        <taxon>Onchocercidae</taxon>
        <taxon>Wuchereria</taxon>
    </lineage>
</organism>
<evidence type="ECO:0000256" key="3">
    <source>
        <dbReference type="ARBA" id="ARBA00022475"/>
    </source>
</evidence>
<dbReference type="InterPro" id="IPR051697">
    <property type="entry name" value="Patched_domain-protein"/>
</dbReference>
<evidence type="ECO:0000256" key="1">
    <source>
        <dbReference type="ARBA" id="ARBA00004651"/>
    </source>
</evidence>
<feature type="transmembrane region" description="Helical" evidence="8">
    <location>
        <begin position="426"/>
        <end position="446"/>
    </location>
</feature>
<feature type="transmembrane region" description="Helical" evidence="8">
    <location>
        <begin position="395"/>
        <end position="419"/>
    </location>
</feature>
<dbReference type="PROSITE" id="PS50156">
    <property type="entry name" value="SSD"/>
    <property type="match status" value="1"/>
</dbReference>
<evidence type="ECO:0000256" key="8">
    <source>
        <dbReference type="SAM" id="Phobius"/>
    </source>
</evidence>
<name>A0AAF5PMK6_WUCBA</name>
<evidence type="ECO:0000256" key="4">
    <source>
        <dbReference type="ARBA" id="ARBA00022692"/>
    </source>
</evidence>